<feature type="compositionally biased region" description="Low complexity" evidence="1">
    <location>
        <begin position="146"/>
        <end position="155"/>
    </location>
</feature>
<evidence type="ECO:0000313" key="2">
    <source>
        <dbReference type="EMBL" id="CAA7271416.1"/>
    </source>
</evidence>
<keyword evidence="3" id="KW-1185">Reference proteome</keyword>
<accession>A0A8S0W5L6</accession>
<dbReference type="EMBL" id="CACVBS010000109">
    <property type="protein sequence ID" value="CAA7271416.1"/>
    <property type="molecule type" value="Genomic_DNA"/>
</dbReference>
<feature type="compositionally biased region" description="Low complexity" evidence="1">
    <location>
        <begin position="124"/>
        <end position="138"/>
    </location>
</feature>
<protein>
    <submittedName>
        <fullName evidence="2">Uncharacterized protein</fullName>
    </submittedName>
</protein>
<dbReference type="OrthoDB" id="10652970at2759"/>
<name>A0A8S0W5L6_CYCAE</name>
<feature type="compositionally biased region" description="Polar residues" evidence="1">
    <location>
        <begin position="156"/>
        <end position="165"/>
    </location>
</feature>
<evidence type="ECO:0000313" key="3">
    <source>
        <dbReference type="Proteomes" id="UP000467700"/>
    </source>
</evidence>
<dbReference type="Proteomes" id="UP000467700">
    <property type="component" value="Unassembled WGS sequence"/>
</dbReference>
<proteinExistence type="predicted"/>
<reference evidence="2 3" key="1">
    <citation type="submission" date="2020-01" db="EMBL/GenBank/DDBJ databases">
        <authorList>
            <person name="Gupta K D."/>
        </authorList>
    </citation>
    <scope>NUCLEOTIDE SEQUENCE [LARGE SCALE GENOMIC DNA]</scope>
</reference>
<feature type="compositionally biased region" description="Low complexity" evidence="1">
    <location>
        <begin position="450"/>
        <end position="467"/>
    </location>
</feature>
<sequence length="645" mass="66876">MTGLIVPDPGISTIRTTSDLSHNVSLFSDEFNILLDEGDVVSYVEPAYPRARRYIQATQADVPLVNAVRAHNSGKPTQAQQLYASVIQKQPLLINSTNPLPENGCDDGGPVNSECSGEDFDPESLYASPSASPSATPSSPTPTPTPLSSVPSPSLNGIQSFSNRAGNRRGARSSTVSRLSTSPLYAPSGGHAATFKYTLPHLSSSSNVRNPGAELTFQHHGSATLPTAFPRSSATNTLPSGSTTARKEAPMYTTTARLSSQLSDPSKLTTPAFQNGSLSLTSRPNPIVVHNIAAPKSSAIDSLPSSQPQFAPSLSGATIQHPYNLPWPAVISISSNNATISSQPNVLLEGAQGNTNPTATLPQNDVDPHARRKILKKISISIGKSVGKVVLKARAKMVLGSVGIPTDVTNILSSEDEGGVVDALTAGLSEMVASAASGVSNAIIPGATQSKPSTPSTANTASPSASVSRVLVPIHEPAPAAPAMPSMPTNSTNVSQADYDAIVHQMNLLHVAQQKQAMALQELHHPPPISALPNTQAPGMMNYSAMGNHINPPNKAPVSVPILAYSAAQIHPEAVLASHSAQTFARPQDLSQNPPSSQSNILGSVLGGATNAVVSSAIANIDFAGLTDAASSTLTDFTTSFYPTV</sequence>
<feature type="compositionally biased region" description="Polar residues" evidence="1">
    <location>
        <begin position="252"/>
        <end position="281"/>
    </location>
</feature>
<comment type="caution">
    <text evidence="2">The sequence shown here is derived from an EMBL/GenBank/DDBJ whole genome shotgun (WGS) entry which is preliminary data.</text>
</comment>
<organism evidence="2 3">
    <name type="scientific">Cyclocybe aegerita</name>
    <name type="common">Black poplar mushroom</name>
    <name type="synonym">Agrocybe aegerita</name>
    <dbReference type="NCBI Taxonomy" id="1973307"/>
    <lineage>
        <taxon>Eukaryota</taxon>
        <taxon>Fungi</taxon>
        <taxon>Dikarya</taxon>
        <taxon>Basidiomycota</taxon>
        <taxon>Agaricomycotina</taxon>
        <taxon>Agaricomycetes</taxon>
        <taxon>Agaricomycetidae</taxon>
        <taxon>Agaricales</taxon>
        <taxon>Agaricineae</taxon>
        <taxon>Bolbitiaceae</taxon>
        <taxon>Cyclocybe</taxon>
    </lineage>
</organism>
<feature type="region of interest" description="Disordered" evidence="1">
    <location>
        <begin position="223"/>
        <end position="281"/>
    </location>
</feature>
<feature type="compositionally biased region" description="Polar residues" evidence="1">
    <location>
        <begin position="223"/>
        <end position="244"/>
    </location>
</feature>
<dbReference type="AlphaFoldDB" id="A0A8S0W5L6"/>
<feature type="region of interest" description="Disordered" evidence="1">
    <location>
        <begin position="446"/>
        <end position="467"/>
    </location>
</feature>
<feature type="compositionally biased region" description="Polar residues" evidence="1">
    <location>
        <begin position="172"/>
        <end position="183"/>
    </location>
</feature>
<gene>
    <name evidence="2" type="ORF">AAE3_LOCUS13662</name>
</gene>
<feature type="region of interest" description="Disordered" evidence="1">
    <location>
        <begin position="95"/>
        <end position="187"/>
    </location>
</feature>
<evidence type="ECO:0000256" key="1">
    <source>
        <dbReference type="SAM" id="MobiDB-lite"/>
    </source>
</evidence>